<protein>
    <submittedName>
        <fullName evidence="2">Uncharacterized protein</fullName>
    </submittedName>
</protein>
<name>A0A1M2VND8_TRAPU</name>
<comment type="caution">
    <text evidence="2">The sequence shown here is derived from an EMBL/GenBank/DDBJ whole genome shotgun (WGS) entry which is preliminary data.</text>
</comment>
<dbReference type="AlphaFoldDB" id="A0A1M2VND8"/>
<dbReference type="Proteomes" id="UP000184267">
    <property type="component" value="Unassembled WGS sequence"/>
</dbReference>
<sequence length="67" mass="7547">MAHQPLPEHLSGVLHTPVVSDASYEDSDKDIGRSESEAVVTAPVRNDEPIVTRRVWYFTVLYTIHVD</sequence>
<keyword evidence="3" id="KW-1185">Reference proteome</keyword>
<accession>A0A1M2VND8</accession>
<dbReference type="EMBL" id="MNAD01000986">
    <property type="protein sequence ID" value="OJT09078.1"/>
    <property type="molecule type" value="Genomic_DNA"/>
</dbReference>
<reference evidence="2 3" key="1">
    <citation type="submission" date="2016-10" db="EMBL/GenBank/DDBJ databases">
        <title>Genome sequence of the basidiomycete white-rot fungus Trametes pubescens.</title>
        <authorList>
            <person name="Makela M.R."/>
            <person name="Granchi Z."/>
            <person name="Peng M."/>
            <person name="De Vries R.P."/>
            <person name="Grigoriev I."/>
            <person name="Riley R."/>
            <person name="Hilden K."/>
        </authorList>
    </citation>
    <scope>NUCLEOTIDE SEQUENCE [LARGE SCALE GENOMIC DNA]</scope>
    <source>
        <strain evidence="2 3">FBCC735</strain>
    </source>
</reference>
<feature type="region of interest" description="Disordered" evidence="1">
    <location>
        <begin position="1"/>
        <end position="35"/>
    </location>
</feature>
<proteinExistence type="predicted"/>
<organism evidence="2 3">
    <name type="scientific">Trametes pubescens</name>
    <name type="common">White-rot fungus</name>
    <dbReference type="NCBI Taxonomy" id="154538"/>
    <lineage>
        <taxon>Eukaryota</taxon>
        <taxon>Fungi</taxon>
        <taxon>Dikarya</taxon>
        <taxon>Basidiomycota</taxon>
        <taxon>Agaricomycotina</taxon>
        <taxon>Agaricomycetes</taxon>
        <taxon>Polyporales</taxon>
        <taxon>Polyporaceae</taxon>
        <taxon>Trametes</taxon>
    </lineage>
</organism>
<evidence type="ECO:0000313" key="2">
    <source>
        <dbReference type="EMBL" id="OJT09078.1"/>
    </source>
</evidence>
<evidence type="ECO:0000256" key="1">
    <source>
        <dbReference type="SAM" id="MobiDB-lite"/>
    </source>
</evidence>
<gene>
    <name evidence="2" type="ORF">TRAPUB_21</name>
</gene>
<evidence type="ECO:0000313" key="3">
    <source>
        <dbReference type="Proteomes" id="UP000184267"/>
    </source>
</evidence>